<dbReference type="SMART" id="SM00184">
    <property type="entry name" value="RING"/>
    <property type="match status" value="1"/>
</dbReference>
<dbReference type="Gene3D" id="3.30.40.10">
    <property type="entry name" value="Zinc/RING finger domain, C3HC4 (zinc finger)"/>
    <property type="match status" value="1"/>
</dbReference>
<gene>
    <name evidence="7" type="ORF">Cvel_13281</name>
</gene>
<reference evidence="7" key="1">
    <citation type="submission" date="2014-11" db="EMBL/GenBank/DDBJ databases">
        <authorList>
            <person name="Otto D Thomas"/>
            <person name="Naeem Raeece"/>
        </authorList>
    </citation>
    <scope>NUCLEOTIDE SEQUENCE</scope>
</reference>
<evidence type="ECO:0000256" key="1">
    <source>
        <dbReference type="ARBA" id="ARBA00022723"/>
    </source>
</evidence>
<dbReference type="InterPro" id="IPR001841">
    <property type="entry name" value="Znf_RING"/>
</dbReference>
<dbReference type="AlphaFoldDB" id="A0A0G4IDI4"/>
<dbReference type="GO" id="GO:0008270">
    <property type="term" value="F:zinc ion binding"/>
    <property type="evidence" value="ECO:0007669"/>
    <property type="project" value="UniProtKB-KW"/>
</dbReference>
<sequence length="913" mass="100057">MMNLQQWTEVPGQMSTGAESAPAAENGASTAAPATPAPSVPQQPQPSSRAPLNPAPWEPPPAGSSPSPSTDYHFKARNLQGNWLRTTASWAYNPDDGVWYCASARIFLKPLNPPQFFVYDNVTKRQMNVRLTLQRAREIEISLSELPDRAYTEGFPTDFLPVTSSWPPAARVVPALPLLEQHSDCVEVKVQIRDDGLPVYSARDDFFQLEYTPAPNQVNIPPENRLLTQLEQMRSPEVRARYRQHMQRQEEEQRQRDLELTRVRLERRIGWLPTWFIMRIPNGVSWAEARLPPVEEAEPELLPANTNAVNAFCRLLDKRTTVVAWADDVGQCSICMASVGSEEVVRLQCSHMFHKKCMIRWWLHKRKQGSSERLGARNVPVPCPICRVNVKEFQLARIKSWTSMFSEYFKREESCKAFEAHQKKCSFCRNFDFRKELASSKGWTVHRKEAMKRIAHEKAQRMTVDEMQSFFACSVPFETAFDFLFPVGEETGADEASSSREATVGGEGDTSRGSPGPPSSSSSSNRPPPTPLHLQKNQQQEEEEEEEDSDEAPTPDPSLPMSNPPSVMRDLEEEEEEEGEAGGDSSPSADRERESEGERETPPSPSTDSVAAQVSSDLPESSTNPQQQQQQPNPETAEEGQSLPSAATNSTEGVPAATEGEDSRASSSSSPREHEPAPQISSVSNASASSSSSSSSAEVPPPPPDLEAVAARVAAGDRDESKRAEEETLFPPQATSSASASASQQLPSGSTTARTRTPVESASASVAGEAESPTERAEEPSSSSSSGSRPSSSPFPPEGESQGNEEQKEGERAKDKEGEAETGRTGEDEPKRGEYVRPKPKVKMPDRRRRVFLFRPHCAFSMEVHMEMWPSEQRRVVAQPSGGASTAGAGADNQPAGTGDSTAAVPSGSVVQG</sequence>
<feature type="compositionally biased region" description="Polar residues" evidence="5">
    <location>
        <begin position="606"/>
        <end position="618"/>
    </location>
</feature>
<dbReference type="VEuPathDB" id="CryptoDB:Cvel_13281"/>
<dbReference type="GO" id="GO:0016567">
    <property type="term" value="P:protein ubiquitination"/>
    <property type="evidence" value="ECO:0007669"/>
    <property type="project" value="TreeGrafter"/>
</dbReference>
<proteinExistence type="predicted"/>
<feature type="compositionally biased region" description="Basic and acidic residues" evidence="5">
    <location>
        <begin position="589"/>
        <end position="601"/>
    </location>
</feature>
<dbReference type="GO" id="GO:0061630">
    <property type="term" value="F:ubiquitin protein ligase activity"/>
    <property type="evidence" value="ECO:0007669"/>
    <property type="project" value="TreeGrafter"/>
</dbReference>
<dbReference type="Pfam" id="PF13639">
    <property type="entry name" value="zf-RING_2"/>
    <property type="match status" value="1"/>
</dbReference>
<dbReference type="PROSITE" id="PS50089">
    <property type="entry name" value="ZF_RING_2"/>
    <property type="match status" value="1"/>
</dbReference>
<feature type="compositionally biased region" description="Polar residues" evidence="5">
    <location>
        <begin position="1"/>
        <end position="18"/>
    </location>
</feature>
<keyword evidence="3" id="KW-0862">Zinc</keyword>
<feature type="compositionally biased region" description="Pro residues" evidence="5">
    <location>
        <begin position="53"/>
        <end position="63"/>
    </location>
</feature>
<feature type="region of interest" description="Disordered" evidence="5">
    <location>
        <begin position="876"/>
        <end position="913"/>
    </location>
</feature>
<feature type="compositionally biased region" description="Low complexity" evidence="5">
    <location>
        <begin position="681"/>
        <end position="697"/>
    </location>
</feature>
<evidence type="ECO:0000256" key="3">
    <source>
        <dbReference type="ARBA" id="ARBA00022833"/>
    </source>
</evidence>
<evidence type="ECO:0000256" key="4">
    <source>
        <dbReference type="PROSITE-ProRule" id="PRU00175"/>
    </source>
</evidence>
<feature type="compositionally biased region" description="Low complexity" evidence="5">
    <location>
        <begin position="511"/>
        <end position="525"/>
    </location>
</feature>
<dbReference type="CDD" id="cd16448">
    <property type="entry name" value="RING-H2"/>
    <property type="match status" value="1"/>
</dbReference>
<dbReference type="PANTHER" id="PTHR45969:SF69">
    <property type="entry name" value="FINGER DOMAIN PROTEIN, PUTATIVE (AFU_ORTHOLOGUE AFUA_3G12190)-RELATED"/>
    <property type="match status" value="1"/>
</dbReference>
<feature type="compositionally biased region" description="Low complexity" evidence="5">
    <location>
        <begin position="881"/>
        <end position="891"/>
    </location>
</feature>
<protein>
    <recommendedName>
        <fullName evidence="6">RING-type domain-containing protein</fullName>
    </recommendedName>
</protein>
<dbReference type="PANTHER" id="PTHR45969">
    <property type="entry name" value="RING ZINC FINGER PROTEIN-RELATED"/>
    <property type="match status" value="1"/>
</dbReference>
<feature type="compositionally biased region" description="Acidic residues" evidence="5">
    <location>
        <begin position="571"/>
        <end position="581"/>
    </location>
</feature>
<feature type="compositionally biased region" description="Basic and acidic residues" evidence="5">
    <location>
        <begin position="805"/>
        <end position="837"/>
    </location>
</feature>
<name>A0A0G4IDI4_9ALVE</name>
<organism evidence="7">
    <name type="scientific">Chromera velia CCMP2878</name>
    <dbReference type="NCBI Taxonomy" id="1169474"/>
    <lineage>
        <taxon>Eukaryota</taxon>
        <taxon>Sar</taxon>
        <taxon>Alveolata</taxon>
        <taxon>Colpodellida</taxon>
        <taxon>Chromeraceae</taxon>
        <taxon>Chromera</taxon>
    </lineage>
</organism>
<feature type="compositionally biased region" description="Basic and acidic residues" evidence="5">
    <location>
        <begin position="715"/>
        <end position="726"/>
    </location>
</feature>
<feature type="compositionally biased region" description="Low complexity" evidence="5">
    <location>
        <begin position="619"/>
        <end position="635"/>
    </location>
</feature>
<dbReference type="SUPFAM" id="SSF57850">
    <property type="entry name" value="RING/U-box"/>
    <property type="match status" value="1"/>
</dbReference>
<evidence type="ECO:0000256" key="2">
    <source>
        <dbReference type="ARBA" id="ARBA00022771"/>
    </source>
</evidence>
<feature type="compositionally biased region" description="Polar residues" evidence="5">
    <location>
        <begin position="642"/>
        <end position="652"/>
    </location>
</feature>
<feature type="compositionally biased region" description="Low complexity" evidence="5">
    <location>
        <begin position="759"/>
        <end position="771"/>
    </location>
</feature>
<evidence type="ECO:0000256" key="5">
    <source>
        <dbReference type="SAM" id="MobiDB-lite"/>
    </source>
</evidence>
<evidence type="ECO:0000313" key="7">
    <source>
        <dbReference type="EMBL" id="CEM55126.1"/>
    </source>
</evidence>
<feature type="region of interest" description="Disordered" evidence="5">
    <location>
        <begin position="491"/>
        <end position="845"/>
    </location>
</feature>
<accession>A0A0G4IDI4</accession>
<dbReference type="EMBL" id="CDMZ01005845">
    <property type="protein sequence ID" value="CEM55126.1"/>
    <property type="molecule type" value="Genomic_DNA"/>
</dbReference>
<feature type="domain" description="RING-type" evidence="6">
    <location>
        <begin position="332"/>
        <end position="387"/>
    </location>
</feature>
<keyword evidence="1" id="KW-0479">Metal-binding</keyword>
<keyword evidence="2 4" id="KW-0863">Zinc-finger</keyword>
<evidence type="ECO:0000259" key="6">
    <source>
        <dbReference type="PROSITE" id="PS50089"/>
    </source>
</evidence>
<feature type="compositionally biased region" description="Acidic residues" evidence="5">
    <location>
        <begin position="540"/>
        <end position="553"/>
    </location>
</feature>
<feature type="compositionally biased region" description="Low complexity" evidence="5">
    <location>
        <begin position="731"/>
        <end position="750"/>
    </location>
</feature>
<dbReference type="InterPro" id="IPR013083">
    <property type="entry name" value="Znf_RING/FYVE/PHD"/>
</dbReference>
<feature type="compositionally biased region" description="Pro residues" evidence="5">
    <location>
        <begin position="35"/>
        <end position="44"/>
    </location>
</feature>
<feature type="compositionally biased region" description="Low complexity" evidence="5">
    <location>
        <begin position="780"/>
        <end position="792"/>
    </location>
</feature>
<feature type="region of interest" description="Disordered" evidence="5">
    <location>
        <begin position="1"/>
        <end position="73"/>
    </location>
</feature>